<gene>
    <name evidence="8" type="primary">11440423</name>
    <name evidence="7" type="ordered locus">MTR_5g006520</name>
</gene>
<reference evidence="7 9" key="1">
    <citation type="journal article" date="2011" name="Nature">
        <title>The Medicago genome provides insight into the evolution of rhizobial symbioses.</title>
        <authorList>
            <person name="Young N.D."/>
            <person name="Debelle F."/>
            <person name="Oldroyd G.E."/>
            <person name="Geurts R."/>
            <person name="Cannon S.B."/>
            <person name="Udvardi M.K."/>
            <person name="Benedito V.A."/>
            <person name="Mayer K.F."/>
            <person name="Gouzy J."/>
            <person name="Schoof H."/>
            <person name="Van de Peer Y."/>
            <person name="Proost S."/>
            <person name="Cook D.R."/>
            <person name="Meyers B.C."/>
            <person name="Spannagl M."/>
            <person name="Cheung F."/>
            <person name="De Mita S."/>
            <person name="Krishnakumar V."/>
            <person name="Gundlach H."/>
            <person name="Zhou S."/>
            <person name="Mudge J."/>
            <person name="Bharti A.K."/>
            <person name="Murray J.D."/>
            <person name="Naoumkina M.A."/>
            <person name="Rosen B."/>
            <person name="Silverstein K.A."/>
            <person name="Tang H."/>
            <person name="Rombauts S."/>
            <person name="Zhao P.X."/>
            <person name="Zhou P."/>
            <person name="Barbe V."/>
            <person name="Bardou P."/>
            <person name="Bechner M."/>
            <person name="Bellec A."/>
            <person name="Berger A."/>
            <person name="Berges H."/>
            <person name="Bidwell S."/>
            <person name="Bisseling T."/>
            <person name="Choisne N."/>
            <person name="Couloux A."/>
            <person name="Denny R."/>
            <person name="Deshpande S."/>
            <person name="Dai X."/>
            <person name="Doyle J.J."/>
            <person name="Dudez A.M."/>
            <person name="Farmer A.D."/>
            <person name="Fouteau S."/>
            <person name="Franken C."/>
            <person name="Gibelin C."/>
            <person name="Gish J."/>
            <person name="Goldstein S."/>
            <person name="Gonzalez A.J."/>
            <person name="Green P.J."/>
            <person name="Hallab A."/>
            <person name="Hartog M."/>
            <person name="Hua A."/>
            <person name="Humphray S.J."/>
            <person name="Jeong D.H."/>
            <person name="Jing Y."/>
            <person name="Jocker A."/>
            <person name="Kenton S.M."/>
            <person name="Kim D.J."/>
            <person name="Klee K."/>
            <person name="Lai H."/>
            <person name="Lang C."/>
            <person name="Lin S."/>
            <person name="Macmil S.L."/>
            <person name="Magdelenat G."/>
            <person name="Matthews L."/>
            <person name="McCorrison J."/>
            <person name="Monaghan E.L."/>
            <person name="Mun J.H."/>
            <person name="Najar F.Z."/>
            <person name="Nicholson C."/>
            <person name="Noirot C."/>
            <person name="O'Bleness M."/>
            <person name="Paule C.R."/>
            <person name="Poulain J."/>
            <person name="Prion F."/>
            <person name="Qin B."/>
            <person name="Qu C."/>
            <person name="Retzel E.F."/>
            <person name="Riddle C."/>
            <person name="Sallet E."/>
            <person name="Samain S."/>
            <person name="Samson N."/>
            <person name="Sanders I."/>
            <person name="Saurat O."/>
            <person name="Scarpelli C."/>
            <person name="Schiex T."/>
            <person name="Segurens B."/>
            <person name="Severin A.J."/>
            <person name="Sherrier D.J."/>
            <person name="Shi R."/>
            <person name="Sims S."/>
            <person name="Singer S.R."/>
            <person name="Sinharoy S."/>
            <person name="Sterck L."/>
            <person name="Viollet A."/>
            <person name="Wang B.B."/>
            <person name="Wang K."/>
            <person name="Wang M."/>
            <person name="Wang X."/>
            <person name="Warfsmann J."/>
            <person name="Weissenbach J."/>
            <person name="White D.D."/>
            <person name="White J.D."/>
            <person name="Wiley G.B."/>
            <person name="Wincker P."/>
            <person name="Xing Y."/>
            <person name="Yang L."/>
            <person name="Yao Z."/>
            <person name="Ying F."/>
            <person name="Zhai J."/>
            <person name="Zhou L."/>
            <person name="Zuber A."/>
            <person name="Denarie J."/>
            <person name="Dixon R.A."/>
            <person name="May G.D."/>
            <person name="Schwartz D.C."/>
            <person name="Rogers J."/>
            <person name="Quetier F."/>
            <person name="Town C.D."/>
            <person name="Roe B.A."/>
        </authorList>
    </citation>
    <scope>NUCLEOTIDE SEQUENCE [LARGE SCALE GENOMIC DNA]</scope>
    <source>
        <strain evidence="7">A17</strain>
        <strain evidence="8 9">cv. Jemalong A17</strain>
    </source>
</reference>
<evidence type="ECO:0000259" key="6">
    <source>
        <dbReference type="PROSITE" id="PS51774"/>
    </source>
</evidence>
<protein>
    <submittedName>
        <fullName evidence="7">Kinase interacting (KIP1-like) family protein, putative</fullName>
    </submittedName>
</protein>
<dbReference type="GO" id="GO:0016301">
    <property type="term" value="F:kinase activity"/>
    <property type="evidence" value="ECO:0007669"/>
    <property type="project" value="UniProtKB-KW"/>
</dbReference>
<dbReference type="SUPFAM" id="SSF55729">
    <property type="entry name" value="Acyl-CoA N-acyltransferases (Nat)"/>
    <property type="match status" value="2"/>
</dbReference>
<feature type="coiled-coil region" evidence="3">
    <location>
        <begin position="271"/>
        <end position="396"/>
    </location>
</feature>
<dbReference type="Pfam" id="PF07765">
    <property type="entry name" value="KIP1"/>
    <property type="match status" value="1"/>
</dbReference>
<dbReference type="GO" id="GO:0016747">
    <property type="term" value="F:acyltransferase activity, transferring groups other than amino-acyl groups"/>
    <property type="evidence" value="ECO:0007669"/>
    <property type="project" value="InterPro"/>
</dbReference>
<sequence>MATLSESESRRLYSWWWDSHNSPKNSKWLLENLTDIDTKVKSMIKLIEEEADSFARRAEMYYKKRPELMKLVEEFYRAYRALAERYDHAMGELRHAHKTMPEAFPNSAYYILNDDSPCGSLGPDAESHTSARPTHRSKKNERSSEESNGEVQTLREALAKMQSDKDALFLQYQESLENLSKMETDLNKAQNNARGLDDRASEAEIQVEILKESLMQLKADKDAGEVLYNQCLETIARLESMLSQKDNIEAKNLKQELTRVVVQKDTVLLQYKQCLEKIPMLENKIALAEENSRMLNDQIERTELEVETLRKNLAEMNEERDSLSVLYHHCLEKISKMENEILHVQENAEQLKNKIEKEAEKLEISEKHRGMLEKSNQNLQLEAENLVQRIASKDHELLEKHTEIERLQTLMHGEHSNFIQIESALQALQKLYSQSQKEQRNLALELKYGLLLLKDLELSKQDFKEEMQGIVEENKTLHELNFSSTRSLKKQQMEISKLKEIKEKLEREFHTSTEESNVLQRETHQIKDDIQHLNERYQAMLEQLQSLGLNPNSFAASVRDLQNENFMLKETCKKEHSEKEALREKSKDMNEVLMENACMEFSLLGLNDELDGLRGTVKEIQQFCQVLQEEKSILADEKSTLLSQLQIITESMQKILENNTVLEKSLSDAKIEFEGLRIKSGDLEDCCKLLNDEKNNLQNERSMLISQLEIVEEKLSNLEKKVTNLEEKYADVEKDKESAVNQVEELFASILVQKENHSNHKHSSEARLANLENIVRVLQEEQRLGKVEFEQELDRVVNAQIEMFILQNCIEELELKNFVLLTECEKLVEASKFSDKVISELESENLMQLIEEEFLLHRIRKFKMDIHKVCGVLQIDSDGGGDNEIKKEEIPISRILDKIESLESSLVKSQEENQQLLVENSVLLGSLQQHQSEGEKLKLEKKTVEQEFENMREQNVILQKDKVELLEENRQLRIEVVNGVEKENRSKSTLAALQAEMIELRQTNQVFQEENGKMLDEKNSLCRNVSDLKDAKSSAEDENSVMFHDVLALSNLNLVYEIFFTENMVEKRALCEHLGNLSHLNNDLNQEFGVLRKNFEVKEAENVYLNESIERMDKELLEMDKRLKAAETSNAEFSRHIEELKMEQEESTKIKENLDRQILEQSENCMNHKKEIEHLNEANETLQFEMKTLLHEVEQHRVREEALNLELLNKENEFKLWENEAAAFYHDLQMSSICLALLESKVSELTGVCKILDDESSAKSLENEHMREIISLLESEIGGLKEQLSAYVPLVSSLKEDFNSLEHISLLWTKRNSVVGNGAQKDVVIETCLRKHSHQSARENEIVLIPDGVSDLLTLQTRIRAVEKIMMEELKRRVKQKSLTTESTPYSSLEIATYPKVENRKKEIELVEENVFDRNSWRKKPKIRLLMKDIPLDRNVDDQNSKYLKREHRRTNDHVLELCENNEHEPLSAPTVDHAMICHRSDDSGRYLNYSSELDIEKELGVDKLELSKSVKEKTEDDKRRILERLSSDGQKLAILKMALQDLKKKTETKKKSKQGNDIEYETVKRHIEEVEEAVMQQVSINDQMAKNVEEGASSLDREIPRRGSEQIGKLQFEVQNIQYILLKLAEENNNKVKNRISRKTGILLRRKLRVCGCSGNKCVELGYVLVSFHTWKGLNLLDVENVGSLRVLEKAGFQKEGVLRKYLNMKGKKKKHKCCSVMEETFISSKPSGNEQSIDLNQITLRPFHLSDLDDLMVWRTDEKVAKFCSWEPYTSKEQGISFIENIPNKFLWCKAICLNNRAIGRVSLKSRSPHDKSRNKTAELAYVLASKYWGKGIATYVVKQVVKVAFSELSHLERVEAFVDVENVGSQRVLEKAGFQKEGTLGKYLVMKGKSRDMIIFSVLSTDLQL</sequence>
<keyword evidence="7" id="KW-0418">Kinase</keyword>
<feature type="domain" description="N-acetyltransferase" evidence="5">
    <location>
        <begin position="1740"/>
        <end position="1895"/>
    </location>
</feature>
<dbReference type="Gene3D" id="3.40.630.30">
    <property type="match status" value="2"/>
</dbReference>
<evidence type="ECO:0000256" key="4">
    <source>
        <dbReference type="SAM" id="MobiDB-lite"/>
    </source>
</evidence>
<dbReference type="InterPro" id="IPR011684">
    <property type="entry name" value="NAB"/>
</dbReference>
<keyword evidence="1 3" id="KW-0175">Coiled coil</keyword>
<feature type="region of interest" description="Disordered" evidence="4">
    <location>
        <begin position="120"/>
        <end position="152"/>
    </location>
</feature>
<dbReference type="EMBL" id="CM001221">
    <property type="protein sequence ID" value="AES93701.1"/>
    <property type="molecule type" value="Genomic_DNA"/>
</dbReference>
<accession>G7K3P8</accession>
<dbReference type="InterPro" id="IPR000182">
    <property type="entry name" value="GNAT_dom"/>
</dbReference>
<dbReference type="PROSITE" id="PS51186">
    <property type="entry name" value="GNAT"/>
    <property type="match status" value="1"/>
</dbReference>
<dbReference type="PANTHER" id="PTHR32258">
    <property type="entry name" value="PROTEIN NETWORKED 4A"/>
    <property type="match status" value="1"/>
</dbReference>
<dbReference type="OMA" id="AKHTEDI"/>
<evidence type="ECO:0000256" key="3">
    <source>
        <dbReference type="SAM" id="Coils"/>
    </source>
</evidence>
<dbReference type="EnsemblPlants" id="AES93701">
    <property type="protein sequence ID" value="AES93701"/>
    <property type="gene ID" value="MTR_5g006520"/>
</dbReference>
<feature type="coiled-coil region" evidence="3">
    <location>
        <begin position="680"/>
        <end position="781"/>
    </location>
</feature>
<dbReference type="Proteomes" id="UP000002051">
    <property type="component" value="Chromosome 5"/>
</dbReference>
<dbReference type="PANTHER" id="PTHR32258:SF27">
    <property type="entry name" value="INTERACTING (KIP1-LIKE) FAMILY PROTEIN, PUTATIVE-RELATED"/>
    <property type="match status" value="1"/>
</dbReference>
<evidence type="ECO:0000256" key="2">
    <source>
        <dbReference type="ARBA" id="ARBA00038006"/>
    </source>
</evidence>
<comment type="similarity">
    <text evidence="2">Belongs to the NET family.</text>
</comment>
<keyword evidence="7" id="KW-0808">Transferase</keyword>
<name>G7K3P8_MEDTR</name>
<evidence type="ECO:0000313" key="9">
    <source>
        <dbReference type="Proteomes" id="UP000002051"/>
    </source>
</evidence>
<reference evidence="8" key="3">
    <citation type="submission" date="2015-04" db="UniProtKB">
        <authorList>
            <consortium name="EnsemblPlants"/>
        </authorList>
    </citation>
    <scope>IDENTIFICATION</scope>
    <source>
        <strain evidence="8">cv. Jemalong A17</strain>
    </source>
</reference>
<dbReference type="OrthoDB" id="10255522at2759"/>
<dbReference type="ExpressionAtlas" id="G7K3P8">
    <property type="expression patterns" value="differential"/>
</dbReference>
<evidence type="ECO:0000259" key="5">
    <source>
        <dbReference type="PROSITE" id="PS51186"/>
    </source>
</evidence>
<feature type="coiled-coil region" evidence="3">
    <location>
        <begin position="892"/>
        <end position="1038"/>
    </location>
</feature>
<feature type="coiled-coil region" evidence="3">
    <location>
        <begin position="1109"/>
        <end position="1220"/>
    </location>
</feature>
<keyword evidence="9" id="KW-1185">Reference proteome</keyword>
<organism evidence="7 9">
    <name type="scientific">Medicago truncatula</name>
    <name type="common">Barrel medic</name>
    <name type="synonym">Medicago tribuloides</name>
    <dbReference type="NCBI Taxonomy" id="3880"/>
    <lineage>
        <taxon>Eukaryota</taxon>
        <taxon>Viridiplantae</taxon>
        <taxon>Streptophyta</taxon>
        <taxon>Embryophyta</taxon>
        <taxon>Tracheophyta</taxon>
        <taxon>Spermatophyta</taxon>
        <taxon>Magnoliopsida</taxon>
        <taxon>eudicotyledons</taxon>
        <taxon>Gunneridae</taxon>
        <taxon>Pentapetalae</taxon>
        <taxon>rosids</taxon>
        <taxon>fabids</taxon>
        <taxon>Fabales</taxon>
        <taxon>Fabaceae</taxon>
        <taxon>Papilionoideae</taxon>
        <taxon>50 kb inversion clade</taxon>
        <taxon>NPAAA clade</taxon>
        <taxon>Hologalegina</taxon>
        <taxon>IRL clade</taxon>
        <taxon>Trifolieae</taxon>
        <taxon>Medicago</taxon>
    </lineage>
</organism>
<proteinExistence type="inferred from homology"/>
<reference evidence="7 9" key="2">
    <citation type="journal article" date="2014" name="BMC Genomics">
        <title>An improved genome release (version Mt4.0) for the model legume Medicago truncatula.</title>
        <authorList>
            <person name="Tang H."/>
            <person name="Krishnakumar V."/>
            <person name="Bidwell S."/>
            <person name="Rosen B."/>
            <person name="Chan A."/>
            <person name="Zhou S."/>
            <person name="Gentzbittel L."/>
            <person name="Childs K.L."/>
            <person name="Yandell M."/>
            <person name="Gundlach H."/>
            <person name="Mayer K.F."/>
            <person name="Schwartz D.C."/>
            <person name="Town C.D."/>
        </authorList>
    </citation>
    <scope>GENOME REANNOTATION</scope>
    <source>
        <strain evidence="8 9">cv. Jemalong A17</strain>
    </source>
</reference>
<dbReference type="eggNOG" id="ENOG502QQ6M">
    <property type="taxonomic scope" value="Eukaryota"/>
</dbReference>
<dbReference type="InterPro" id="IPR016181">
    <property type="entry name" value="Acyl_CoA_acyltransferase"/>
</dbReference>
<dbReference type="Pfam" id="PF13302">
    <property type="entry name" value="Acetyltransf_3"/>
    <property type="match status" value="1"/>
</dbReference>
<dbReference type="PROSITE" id="PS51774">
    <property type="entry name" value="NAB"/>
    <property type="match status" value="1"/>
</dbReference>
<feature type="coiled-coil region" evidence="3">
    <location>
        <begin position="421"/>
        <end position="550"/>
    </location>
</feature>
<evidence type="ECO:0000313" key="8">
    <source>
        <dbReference type="EnsemblPlants" id="AES93701"/>
    </source>
</evidence>
<dbReference type="InterPro" id="IPR051861">
    <property type="entry name" value="NET_actin-binding_domain"/>
</dbReference>
<feature type="domain" description="NAB" evidence="6">
    <location>
        <begin position="13"/>
        <end position="93"/>
    </location>
</feature>
<dbReference type="GO" id="GO:0051015">
    <property type="term" value="F:actin filament binding"/>
    <property type="evidence" value="ECO:0000318"/>
    <property type="project" value="GO_Central"/>
</dbReference>
<evidence type="ECO:0000313" key="7">
    <source>
        <dbReference type="EMBL" id="AES93701.1"/>
    </source>
</evidence>
<evidence type="ECO:0000256" key="1">
    <source>
        <dbReference type="ARBA" id="ARBA00023054"/>
    </source>
</evidence>
<dbReference type="PaxDb" id="3880-AES93701"/>
<dbReference type="GO" id="GO:0005886">
    <property type="term" value="C:plasma membrane"/>
    <property type="evidence" value="ECO:0000318"/>
    <property type="project" value="GO_Central"/>
</dbReference>